<comment type="caution">
    <text evidence="8">The sequence shown here is derived from an EMBL/GenBank/DDBJ whole genome shotgun (WGS) entry which is preliminary data.</text>
</comment>
<evidence type="ECO:0000313" key="8">
    <source>
        <dbReference type="EMBL" id="ODV54877.1"/>
    </source>
</evidence>
<dbReference type="OrthoDB" id="9776025at2"/>
<reference evidence="8 9" key="1">
    <citation type="submission" date="2016-09" db="EMBL/GenBank/DDBJ databases">
        <title>Draft genome sequence of the soil isolate, Lysinibacillus fusiformis M5, a potential hypoxanthine producer.</title>
        <authorList>
            <person name="Gallegos-Monterrosa R."/>
            <person name="Maroti G."/>
            <person name="Balint B."/>
            <person name="Kovacs A.T."/>
        </authorList>
    </citation>
    <scope>NUCLEOTIDE SEQUENCE [LARGE SCALE GENOMIC DNA]</scope>
    <source>
        <strain evidence="8 9">M5</strain>
    </source>
</reference>
<comment type="subcellular location">
    <subcellularLocation>
        <location evidence="5">Secreted</location>
    </subcellularLocation>
    <subcellularLocation>
        <location evidence="5">Bacterial flagellum</location>
    </subcellularLocation>
</comment>
<keyword evidence="3 5" id="KW-0175">Coiled coil</keyword>
<dbReference type="RefSeq" id="WP_069480105.1">
    <property type="nucleotide sequence ID" value="NZ_KV766182.1"/>
</dbReference>
<dbReference type="GO" id="GO:0009421">
    <property type="term" value="C:bacterial-type flagellum filament cap"/>
    <property type="evidence" value="ECO:0007669"/>
    <property type="project" value="InterPro"/>
</dbReference>
<dbReference type="EMBL" id="MECQ01000001">
    <property type="protein sequence ID" value="ODV54877.1"/>
    <property type="molecule type" value="Genomic_DNA"/>
</dbReference>
<gene>
    <name evidence="8" type="ORF">BG258_02720</name>
</gene>
<sequence>MVNRIGGLASGMDIDALVAKLMQAEKSPLIKLQQKKTMYEWQRDAYRGINTKLQTFDKYIADNLILKSMKSKTAAVSNSTYASATATSSASGTLVLEGVSQLAAAARGLGDQKNATADTKLSELGISSGVIKLNAIKPDGTMPTEGTEIVIDESMTISKFVEKINDSNAGVSALFENGRLSITAKNTGDNKNGAEVQVTAGADVFGKLGFTSLIGQTSGDLAQGGKNAIFQVNGIATERASNTFNISGYNVTLKETFNAGGTINSLLTLSFNERKNAADDLITKDSAFNTKKSAYESAQTSNDAARAKFLDSLTGAQKVIYSNLSLETRPVLAELDYSQVTKLATIDFTDEAAARTAIANLSEADGFTPALKEALGKMNIGDLKEISELPEADFNAISDVAKLEKTFNVLDKQVLKGLSGLGADIATALTGRDLTVEDPFADLPEGPLKDKLNSLDKGTLKALQDLSGDEIENLSAAADAQIKLTTAHNEFKQAETALKAAQTRNDNAEASYKQLYKENIFKGNEADFEAAYQNHIANDTTPPQITADPSTVSPVTITSTTNVDEMMNKIKEFVTTYNGLIKDLSEQTKETKYRSFAPLTDEQRKDMSENEIKLWEEKAKSGLLRGDTILRSGLASMRALVYEANPSVSNPKFNTLFNIGITTTKNYNDGGQLEIDEKKLQKALEEDPDAVAALFSNLDGKQKDTITVTDKDGNITTKEADTRGYLQKLRSAMDGLKIDIEKKAGRASATEQTYSIGKNIVDTNKRIDTWQEKLKDIEARYWKQFTAMEQAINKANSQSSMFMQGLGA</sequence>
<dbReference type="GO" id="GO:0071973">
    <property type="term" value="P:bacterial-type flagellum-dependent cell motility"/>
    <property type="evidence" value="ECO:0007669"/>
    <property type="project" value="TreeGrafter"/>
</dbReference>
<comment type="function">
    <text evidence="5">Required for morphogenesis and for the elongation of the flagellar filament by facilitating polymerization of the flagellin monomers at the tip of growing filament. Forms a capping structure, which prevents flagellin subunits (transported through the central channel of the flagellum) from leaking out without polymerization at the distal end.</text>
</comment>
<evidence type="ECO:0000256" key="3">
    <source>
        <dbReference type="ARBA" id="ARBA00023054"/>
    </source>
</evidence>
<protein>
    <recommendedName>
        <fullName evidence="5">Flagellar hook-associated protein 2</fullName>
        <shortName evidence="5">HAP2</shortName>
    </recommendedName>
    <alternativeName>
        <fullName evidence="5">Flagellar cap protein</fullName>
    </alternativeName>
</protein>
<dbReference type="PANTHER" id="PTHR30288:SF0">
    <property type="entry name" value="FLAGELLAR HOOK-ASSOCIATED PROTEIN 2"/>
    <property type="match status" value="1"/>
</dbReference>
<evidence type="ECO:0000256" key="1">
    <source>
        <dbReference type="ARBA" id="ARBA00009764"/>
    </source>
</evidence>
<comment type="subunit">
    <text evidence="2 5">Homopentamer.</text>
</comment>
<dbReference type="GO" id="GO:0009424">
    <property type="term" value="C:bacterial-type flagellum hook"/>
    <property type="evidence" value="ECO:0007669"/>
    <property type="project" value="UniProtKB-UniRule"/>
</dbReference>
<proteinExistence type="inferred from homology"/>
<evidence type="ECO:0000256" key="2">
    <source>
        <dbReference type="ARBA" id="ARBA00011255"/>
    </source>
</evidence>
<evidence type="ECO:0000256" key="5">
    <source>
        <dbReference type="RuleBase" id="RU362066"/>
    </source>
</evidence>
<comment type="similarity">
    <text evidence="1 5">Belongs to the FliD family.</text>
</comment>
<keyword evidence="4 5" id="KW-0975">Bacterial flagellum</keyword>
<evidence type="ECO:0000256" key="4">
    <source>
        <dbReference type="ARBA" id="ARBA00023143"/>
    </source>
</evidence>
<evidence type="ECO:0000259" key="6">
    <source>
        <dbReference type="Pfam" id="PF02465"/>
    </source>
</evidence>
<accession>A0A1E4R338</accession>
<name>A0A1E4R338_9BACI</name>
<keyword evidence="5" id="KW-0964">Secreted</keyword>
<feature type="domain" description="Flagellar hook-associated protein 2 C-terminal" evidence="7">
    <location>
        <begin position="552"/>
        <end position="797"/>
    </location>
</feature>
<feature type="domain" description="Flagellar hook-associated protein 2 N-terminal" evidence="6">
    <location>
        <begin position="10"/>
        <end position="105"/>
    </location>
</feature>
<dbReference type="InterPro" id="IPR010809">
    <property type="entry name" value="FliD_C"/>
</dbReference>
<organism evidence="8 9">
    <name type="scientific">Lysinibacillus fusiformis</name>
    <dbReference type="NCBI Taxonomy" id="28031"/>
    <lineage>
        <taxon>Bacteria</taxon>
        <taxon>Bacillati</taxon>
        <taxon>Bacillota</taxon>
        <taxon>Bacilli</taxon>
        <taxon>Bacillales</taxon>
        <taxon>Bacillaceae</taxon>
        <taxon>Lysinibacillus</taxon>
    </lineage>
</organism>
<dbReference type="GO" id="GO:0007155">
    <property type="term" value="P:cell adhesion"/>
    <property type="evidence" value="ECO:0007669"/>
    <property type="project" value="InterPro"/>
</dbReference>
<dbReference type="PANTHER" id="PTHR30288">
    <property type="entry name" value="FLAGELLAR CAP/ASSEMBLY PROTEIN FLID"/>
    <property type="match status" value="1"/>
</dbReference>
<evidence type="ECO:0000259" key="7">
    <source>
        <dbReference type="Pfam" id="PF07195"/>
    </source>
</evidence>
<dbReference type="Pfam" id="PF07195">
    <property type="entry name" value="FliD_C"/>
    <property type="match status" value="1"/>
</dbReference>
<dbReference type="Proteomes" id="UP000094784">
    <property type="component" value="Unassembled WGS sequence"/>
</dbReference>
<dbReference type="InterPro" id="IPR040026">
    <property type="entry name" value="FliD"/>
</dbReference>
<dbReference type="InterPro" id="IPR003481">
    <property type="entry name" value="FliD_N"/>
</dbReference>
<evidence type="ECO:0000313" key="9">
    <source>
        <dbReference type="Proteomes" id="UP000094784"/>
    </source>
</evidence>
<dbReference type="AlphaFoldDB" id="A0A1E4R338"/>
<feature type="coiled-coil region" evidence="5">
    <location>
        <begin position="484"/>
        <end position="518"/>
    </location>
</feature>
<dbReference type="GO" id="GO:0005576">
    <property type="term" value="C:extracellular region"/>
    <property type="evidence" value="ECO:0007669"/>
    <property type="project" value="UniProtKB-SubCell"/>
</dbReference>
<dbReference type="Pfam" id="PF02465">
    <property type="entry name" value="FliD_N"/>
    <property type="match status" value="1"/>
</dbReference>